<evidence type="ECO:0000313" key="2">
    <source>
        <dbReference type="EMBL" id="QQE89332.1"/>
    </source>
</evidence>
<protein>
    <submittedName>
        <fullName evidence="2">Transposase</fullName>
    </submittedName>
</protein>
<dbReference type="EMBL" id="CP066310">
    <property type="protein sequence ID" value="QQE89332.1"/>
    <property type="molecule type" value="Genomic_DNA"/>
</dbReference>
<comment type="similarity">
    <text evidence="1">Belongs to the transposase 8 family.</text>
</comment>
<reference evidence="2 3" key="1">
    <citation type="submission" date="2020-12" db="EMBL/GenBank/DDBJ databases">
        <title>Genomic Analysis and Response surface optimization of nitrogen-fixing conditions for A. chroococcum strain HR1, Isolation from rhizosphere soil.</title>
        <authorList>
            <person name="Li J."/>
            <person name="Yang H."/>
            <person name="Liu H."/>
            <person name="Wang C."/>
            <person name="Tian Y."/>
            <person name="Lu X.Y."/>
        </authorList>
    </citation>
    <scope>NUCLEOTIDE SEQUENCE [LARGE SCALE GENOMIC DNA]</scope>
    <source>
        <strain evidence="2 3">HR1</strain>
    </source>
</reference>
<dbReference type="Proteomes" id="UP000596192">
    <property type="component" value="Chromosome"/>
</dbReference>
<dbReference type="GO" id="GO:0006313">
    <property type="term" value="P:DNA transposition"/>
    <property type="evidence" value="ECO:0007669"/>
    <property type="project" value="InterPro"/>
</dbReference>
<dbReference type="Gene3D" id="1.10.10.10">
    <property type="entry name" value="Winged helix-like DNA-binding domain superfamily/Winged helix DNA-binding domain"/>
    <property type="match status" value="1"/>
</dbReference>
<dbReference type="GO" id="GO:0004803">
    <property type="term" value="F:transposase activity"/>
    <property type="evidence" value="ECO:0007669"/>
    <property type="project" value="InterPro"/>
</dbReference>
<dbReference type="InterPro" id="IPR009057">
    <property type="entry name" value="Homeodomain-like_sf"/>
</dbReference>
<dbReference type="Pfam" id="PF01527">
    <property type="entry name" value="HTH_Tnp_1"/>
    <property type="match status" value="1"/>
</dbReference>
<dbReference type="GeneID" id="61929602"/>
<dbReference type="RefSeq" id="WP_089167062.1">
    <property type="nucleotide sequence ID" value="NZ_CP011835.1"/>
</dbReference>
<name>A0AAP9YEM8_9GAMM</name>
<dbReference type="SUPFAM" id="SSF46689">
    <property type="entry name" value="Homeodomain-like"/>
    <property type="match status" value="1"/>
</dbReference>
<evidence type="ECO:0000313" key="3">
    <source>
        <dbReference type="Proteomes" id="UP000596192"/>
    </source>
</evidence>
<proteinExistence type="inferred from homology"/>
<dbReference type="GO" id="GO:0003677">
    <property type="term" value="F:DNA binding"/>
    <property type="evidence" value="ECO:0007669"/>
    <property type="project" value="InterPro"/>
</dbReference>
<accession>A0AAP9YEM8</accession>
<sequence length="58" mass="6690">MNTSNQYSPEARERAVRMMRESLESGQSASVVARRNGINPNHLFHWRKLYQDGNQSIA</sequence>
<gene>
    <name evidence="2" type="ORF">GKQ51_02925</name>
</gene>
<dbReference type="InterPro" id="IPR036388">
    <property type="entry name" value="WH-like_DNA-bd_sf"/>
</dbReference>
<dbReference type="InterPro" id="IPR002514">
    <property type="entry name" value="Transposase_8"/>
</dbReference>
<evidence type="ECO:0000256" key="1">
    <source>
        <dbReference type="ARBA" id="ARBA00009964"/>
    </source>
</evidence>
<organism evidence="2 3">
    <name type="scientific">Azotobacter chroococcum</name>
    <dbReference type="NCBI Taxonomy" id="353"/>
    <lineage>
        <taxon>Bacteria</taxon>
        <taxon>Pseudomonadati</taxon>
        <taxon>Pseudomonadota</taxon>
        <taxon>Gammaproteobacteria</taxon>
        <taxon>Pseudomonadales</taxon>
        <taxon>Pseudomonadaceae</taxon>
        <taxon>Azotobacter</taxon>
    </lineage>
</organism>
<dbReference type="AlphaFoldDB" id="A0AAP9YEM8"/>